<dbReference type="GO" id="GO:0016114">
    <property type="term" value="P:terpenoid biosynthetic process"/>
    <property type="evidence" value="ECO:0007669"/>
    <property type="project" value="UniProtKB-UniRule"/>
</dbReference>
<evidence type="ECO:0000256" key="3">
    <source>
        <dbReference type="ARBA" id="ARBA00017473"/>
    </source>
</evidence>
<proteinExistence type="inferred from homology"/>
<feature type="active site" evidence="10">
    <location>
        <position position="144"/>
    </location>
</feature>
<evidence type="ECO:0000256" key="9">
    <source>
        <dbReference type="ARBA" id="ARBA00032554"/>
    </source>
</evidence>
<dbReference type="Pfam" id="PF08544">
    <property type="entry name" value="GHMP_kinases_C"/>
    <property type="match status" value="1"/>
</dbReference>
<comment type="pathway">
    <text evidence="10">Isoprenoid biosynthesis; isopentenyl diphosphate biosynthesis via DXP pathway; isopentenyl diphosphate from 1-deoxy-D-xylulose 5-phosphate: step 3/6.</text>
</comment>
<gene>
    <name evidence="10" type="primary">ispE</name>
    <name evidence="13" type="ORF">BJF92_03650</name>
</gene>
<evidence type="ECO:0000256" key="5">
    <source>
        <dbReference type="ARBA" id="ARBA00022741"/>
    </source>
</evidence>
<dbReference type="UniPathway" id="UPA00056">
    <property type="reaction ID" value="UER00094"/>
</dbReference>
<dbReference type="AlphaFoldDB" id="A0A1Q9AHD7"/>
<dbReference type="SUPFAM" id="SSF54211">
    <property type="entry name" value="Ribosomal protein S5 domain 2-like"/>
    <property type="match status" value="1"/>
</dbReference>
<dbReference type="EC" id="2.7.1.148" evidence="2 10"/>
<keyword evidence="5 10" id="KW-0547">Nucleotide-binding</keyword>
<accession>A0A1Q9AHD7</accession>
<dbReference type="InterPro" id="IPR036554">
    <property type="entry name" value="GHMP_kinase_C_sf"/>
</dbReference>
<dbReference type="PIRSF" id="PIRSF010376">
    <property type="entry name" value="IspE"/>
    <property type="match status" value="1"/>
</dbReference>
<feature type="active site" evidence="10">
    <location>
        <position position="13"/>
    </location>
</feature>
<dbReference type="InterPro" id="IPR006204">
    <property type="entry name" value="GHMP_kinase_N_dom"/>
</dbReference>
<dbReference type="InterPro" id="IPR020568">
    <property type="entry name" value="Ribosomal_Su5_D2-typ_SF"/>
</dbReference>
<dbReference type="EMBL" id="MKIO01000033">
    <property type="protein sequence ID" value="OLP54599.1"/>
    <property type="molecule type" value="Genomic_DNA"/>
</dbReference>
<dbReference type="GO" id="GO:0005524">
    <property type="term" value="F:ATP binding"/>
    <property type="evidence" value="ECO:0007669"/>
    <property type="project" value="UniProtKB-UniRule"/>
</dbReference>
<dbReference type="NCBIfam" id="NF011202">
    <property type="entry name" value="PRK14608.1"/>
    <property type="match status" value="1"/>
</dbReference>
<comment type="catalytic activity">
    <reaction evidence="10">
        <text>4-CDP-2-C-methyl-D-erythritol + ATP = 4-CDP-2-C-methyl-D-erythritol 2-phosphate + ADP + H(+)</text>
        <dbReference type="Rhea" id="RHEA:18437"/>
        <dbReference type="ChEBI" id="CHEBI:15378"/>
        <dbReference type="ChEBI" id="CHEBI:30616"/>
        <dbReference type="ChEBI" id="CHEBI:57823"/>
        <dbReference type="ChEBI" id="CHEBI:57919"/>
        <dbReference type="ChEBI" id="CHEBI:456216"/>
        <dbReference type="EC" id="2.7.1.148"/>
    </reaction>
</comment>
<comment type="similarity">
    <text evidence="1 10">Belongs to the GHMP kinase family. IspE subfamily.</text>
</comment>
<feature type="binding site" evidence="10">
    <location>
        <begin position="102"/>
        <end position="112"/>
    </location>
    <ligand>
        <name>ATP</name>
        <dbReference type="ChEBI" id="CHEBI:30616"/>
    </ligand>
</feature>
<dbReference type="STRING" id="1672749.BJF92_03650"/>
<name>A0A1Q9AHD7_9HYPH</name>
<dbReference type="InterPro" id="IPR013750">
    <property type="entry name" value="GHMP_kinase_C_dom"/>
</dbReference>
<evidence type="ECO:0000313" key="14">
    <source>
        <dbReference type="Proteomes" id="UP000186143"/>
    </source>
</evidence>
<comment type="function">
    <text evidence="10">Catalyzes the phosphorylation of the position 2 hydroxy group of 4-diphosphocytidyl-2C-methyl-D-erythritol.</text>
</comment>
<keyword evidence="8 10" id="KW-0414">Isoprene biosynthesis</keyword>
<dbReference type="PANTHER" id="PTHR43527:SF2">
    <property type="entry name" value="4-DIPHOSPHOCYTIDYL-2-C-METHYL-D-ERYTHRITOL KINASE, CHLOROPLASTIC"/>
    <property type="match status" value="1"/>
</dbReference>
<evidence type="ECO:0000256" key="10">
    <source>
        <dbReference type="HAMAP-Rule" id="MF_00061"/>
    </source>
</evidence>
<keyword evidence="4 10" id="KW-0808">Transferase</keyword>
<evidence type="ECO:0000259" key="11">
    <source>
        <dbReference type="Pfam" id="PF00288"/>
    </source>
</evidence>
<evidence type="ECO:0000256" key="2">
    <source>
        <dbReference type="ARBA" id="ARBA00012052"/>
    </source>
</evidence>
<dbReference type="GO" id="GO:0050515">
    <property type="term" value="F:4-(cytidine 5'-diphospho)-2-C-methyl-D-erythritol kinase activity"/>
    <property type="evidence" value="ECO:0007669"/>
    <property type="project" value="UniProtKB-UniRule"/>
</dbReference>
<evidence type="ECO:0000256" key="7">
    <source>
        <dbReference type="ARBA" id="ARBA00022840"/>
    </source>
</evidence>
<dbReference type="Proteomes" id="UP000186143">
    <property type="component" value="Unassembled WGS sequence"/>
</dbReference>
<evidence type="ECO:0000256" key="4">
    <source>
        <dbReference type="ARBA" id="ARBA00022679"/>
    </source>
</evidence>
<dbReference type="HAMAP" id="MF_00061">
    <property type="entry name" value="IspE"/>
    <property type="match status" value="1"/>
</dbReference>
<evidence type="ECO:0000256" key="1">
    <source>
        <dbReference type="ARBA" id="ARBA00009684"/>
    </source>
</evidence>
<reference evidence="13 14" key="1">
    <citation type="submission" date="2016-09" db="EMBL/GenBank/DDBJ databases">
        <title>Rhizobium sp. nov., a novel species isolated from the rice rhizosphere.</title>
        <authorList>
            <person name="Zhao J."/>
            <person name="Zhang X."/>
        </authorList>
    </citation>
    <scope>NUCLEOTIDE SEQUENCE [LARGE SCALE GENOMIC DNA]</scope>
    <source>
        <strain evidence="13 14">MH17</strain>
    </source>
</reference>
<dbReference type="SUPFAM" id="SSF55060">
    <property type="entry name" value="GHMP Kinase, C-terminal domain"/>
    <property type="match status" value="1"/>
</dbReference>
<dbReference type="GO" id="GO:0019288">
    <property type="term" value="P:isopentenyl diphosphate biosynthetic process, methylerythritol 4-phosphate pathway"/>
    <property type="evidence" value="ECO:0007669"/>
    <property type="project" value="UniProtKB-UniRule"/>
</dbReference>
<evidence type="ECO:0000256" key="6">
    <source>
        <dbReference type="ARBA" id="ARBA00022777"/>
    </source>
</evidence>
<dbReference type="Gene3D" id="3.30.70.890">
    <property type="entry name" value="GHMP kinase, C-terminal domain"/>
    <property type="match status" value="1"/>
</dbReference>
<dbReference type="InterPro" id="IPR004424">
    <property type="entry name" value="IspE"/>
</dbReference>
<evidence type="ECO:0000259" key="12">
    <source>
        <dbReference type="Pfam" id="PF08544"/>
    </source>
</evidence>
<dbReference type="Pfam" id="PF00288">
    <property type="entry name" value="GHMP_kinases_N"/>
    <property type="match status" value="1"/>
</dbReference>
<keyword evidence="7 10" id="KW-0067">ATP-binding</keyword>
<dbReference type="PANTHER" id="PTHR43527">
    <property type="entry name" value="4-DIPHOSPHOCYTIDYL-2-C-METHYL-D-ERYTHRITOL KINASE, CHLOROPLASTIC"/>
    <property type="match status" value="1"/>
</dbReference>
<protein>
    <recommendedName>
        <fullName evidence="3 10">4-diphosphocytidyl-2-C-methyl-D-erythritol kinase</fullName>
        <shortName evidence="10">CMK</shortName>
        <ecNumber evidence="2 10">2.7.1.148</ecNumber>
    </recommendedName>
    <alternativeName>
        <fullName evidence="9 10">4-(cytidine-5'-diphospho)-2-C-methyl-D-erythritol kinase</fullName>
    </alternativeName>
</protein>
<evidence type="ECO:0000256" key="8">
    <source>
        <dbReference type="ARBA" id="ARBA00023229"/>
    </source>
</evidence>
<dbReference type="NCBIfam" id="TIGR00154">
    <property type="entry name" value="ispE"/>
    <property type="match status" value="1"/>
</dbReference>
<sequence length="300" mass="31519">MPAADLWIDAPAKVNLALHVVGQRADGHHLLESLVTFADRGDRIGLSPAAEDGFSVSGRFAEAVPLEGSNLVLRARDALRAALAEDGKPAPPVALHLVKDLPVASGIGGGSADAAATLKGLARLWQAELAPERMSALALALGADVPMCLASRPLIARGIGETITPVETMPVMPMLLVNPLKPVSTPEIFRRLSEKTNPPLILPEDLAGLDGWFSALAPLRNDLEPPARLLEPEIAAVDLALRANAPKLARMSGSGATCFALFADHTARDRAAERIANAHPDWFVLPCLTVSSREPTDAAA</sequence>
<keyword evidence="6 10" id="KW-0418">Kinase</keyword>
<feature type="domain" description="GHMP kinase N-terminal" evidence="11">
    <location>
        <begin position="70"/>
        <end position="150"/>
    </location>
</feature>
<dbReference type="Gene3D" id="3.30.230.10">
    <property type="match status" value="1"/>
</dbReference>
<comment type="caution">
    <text evidence="13">The sequence shown here is derived from an EMBL/GenBank/DDBJ whole genome shotgun (WGS) entry which is preliminary data.</text>
</comment>
<evidence type="ECO:0000313" key="13">
    <source>
        <dbReference type="EMBL" id="OLP54599.1"/>
    </source>
</evidence>
<organism evidence="13 14">
    <name type="scientific">Xaviernesmea rhizosphaerae</name>
    <dbReference type="NCBI Taxonomy" id="1672749"/>
    <lineage>
        <taxon>Bacteria</taxon>
        <taxon>Pseudomonadati</taxon>
        <taxon>Pseudomonadota</taxon>
        <taxon>Alphaproteobacteria</taxon>
        <taxon>Hyphomicrobiales</taxon>
        <taxon>Rhizobiaceae</taxon>
        <taxon>Rhizobium/Agrobacterium group</taxon>
        <taxon>Xaviernesmea</taxon>
    </lineage>
</organism>
<dbReference type="InterPro" id="IPR014721">
    <property type="entry name" value="Ribsml_uS5_D2-typ_fold_subgr"/>
</dbReference>
<feature type="domain" description="GHMP kinase C-terminal" evidence="12">
    <location>
        <begin position="213"/>
        <end position="278"/>
    </location>
</feature>